<dbReference type="EMBL" id="RRYP01005112">
    <property type="protein sequence ID" value="TNV82311.1"/>
    <property type="molecule type" value="Genomic_DNA"/>
</dbReference>
<organism evidence="2 3">
    <name type="scientific">Halteria grandinella</name>
    <dbReference type="NCBI Taxonomy" id="5974"/>
    <lineage>
        <taxon>Eukaryota</taxon>
        <taxon>Sar</taxon>
        <taxon>Alveolata</taxon>
        <taxon>Ciliophora</taxon>
        <taxon>Intramacronucleata</taxon>
        <taxon>Spirotrichea</taxon>
        <taxon>Stichotrichia</taxon>
        <taxon>Sporadotrichida</taxon>
        <taxon>Halteriidae</taxon>
        <taxon>Halteria</taxon>
    </lineage>
</organism>
<keyword evidence="3" id="KW-1185">Reference proteome</keyword>
<protein>
    <recommendedName>
        <fullName evidence="1">SET domain-containing protein</fullName>
    </recommendedName>
</protein>
<evidence type="ECO:0000313" key="3">
    <source>
        <dbReference type="Proteomes" id="UP000785679"/>
    </source>
</evidence>
<name>A0A8J8T5I4_HALGN</name>
<dbReference type="PANTHER" id="PTHR47643">
    <property type="entry name" value="TPR DOMAIN PROTEIN (AFU_ORTHOLOGUE AFUA_5G12710)"/>
    <property type="match status" value="1"/>
</dbReference>
<feature type="domain" description="SET" evidence="1">
    <location>
        <begin position="32"/>
        <end position="78"/>
    </location>
</feature>
<dbReference type="Pfam" id="PF00856">
    <property type="entry name" value="SET"/>
    <property type="match status" value="1"/>
</dbReference>
<dbReference type="Gene3D" id="2.170.270.10">
    <property type="entry name" value="SET domain"/>
    <property type="match status" value="1"/>
</dbReference>
<comment type="caution">
    <text evidence="2">The sequence shown here is derived from an EMBL/GenBank/DDBJ whole genome shotgun (WGS) entry which is preliminary data.</text>
</comment>
<dbReference type="InterPro" id="IPR046341">
    <property type="entry name" value="SET_dom_sf"/>
</dbReference>
<proteinExistence type="predicted"/>
<gene>
    <name evidence="2" type="ORF">FGO68_gene12871</name>
</gene>
<dbReference type="SUPFAM" id="SSF82199">
    <property type="entry name" value="SET domain"/>
    <property type="match status" value="1"/>
</dbReference>
<dbReference type="CDD" id="cd20071">
    <property type="entry name" value="SET_SMYD"/>
    <property type="match status" value="1"/>
</dbReference>
<evidence type="ECO:0000259" key="1">
    <source>
        <dbReference type="Pfam" id="PF00856"/>
    </source>
</evidence>
<dbReference type="AlphaFoldDB" id="A0A8J8T5I4"/>
<dbReference type="InterPro" id="IPR001214">
    <property type="entry name" value="SET_dom"/>
</dbReference>
<reference evidence="2" key="1">
    <citation type="submission" date="2019-06" db="EMBL/GenBank/DDBJ databases">
        <authorList>
            <person name="Zheng W."/>
        </authorList>
    </citation>
    <scope>NUCLEOTIDE SEQUENCE</scope>
    <source>
        <strain evidence="2">QDHG01</strain>
    </source>
</reference>
<dbReference type="InterPro" id="IPR053209">
    <property type="entry name" value="Gramillin-biosynth_MTr"/>
</dbReference>
<accession>A0A8J8T5I4</accession>
<dbReference type="Proteomes" id="UP000785679">
    <property type="component" value="Unassembled WGS sequence"/>
</dbReference>
<dbReference type="OrthoDB" id="406065at2759"/>
<evidence type="ECO:0000313" key="2">
    <source>
        <dbReference type="EMBL" id="TNV82311.1"/>
    </source>
</evidence>
<sequence>MCECFVLDQAIDFQKKQVGKKDKQAVDKDKHRLTALWIIFSFMNHSCNENTSRFSLGNYIFIRARRQIKQGEEITTVYLSPEVDYEDRQKDLMQTYGFQCTCVNCEGEKNLPPTDKRLLREITESFKTTMSNPYDKHKVYSKLYKRVQKSLLQHSFFMKEINYLQKQLLSFYASTLDEAAFLEVWNEYKDRIDGPIDVMDVYNFSRRFEPPFTAFQIVEQRYKEIFKIYYGSEDKLYKELA</sequence>
<dbReference type="PANTHER" id="PTHR47643:SF2">
    <property type="entry name" value="TPR DOMAIN PROTEIN (AFU_ORTHOLOGUE AFUA_5G12710)"/>
    <property type="match status" value="1"/>
</dbReference>